<feature type="transmembrane region" description="Helical" evidence="3">
    <location>
        <begin position="220"/>
        <end position="238"/>
    </location>
</feature>
<feature type="transmembrane region" description="Helical" evidence="3">
    <location>
        <begin position="140"/>
        <end position="158"/>
    </location>
</feature>
<dbReference type="Pfam" id="PF00990">
    <property type="entry name" value="GGDEF"/>
    <property type="match status" value="2"/>
</dbReference>
<keyword evidence="3" id="KW-0472">Membrane</keyword>
<reference evidence="5" key="1">
    <citation type="submission" date="2022-08" db="EMBL/GenBank/DDBJ databases">
        <authorList>
            <person name="Tistechok S."/>
            <person name="Samborskyy M."/>
            <person name="Roman I."/>
        </authorList>
    </citation>
    <scope>NUCLEOTIDE SEQUENCE</scope>
    <source>
        <strain evidence="5">DSM 103496</strain>
    </source>
</reference>
<dbReference type="SMART" id="SM00267">
    <property type="entry name" value="GGDEF"/>
    <property type="match status" value="1"/>
</dbReference>
<dbReference type="CDD" id="cd01949">
    <property type="entry name" value="GGDEF"/>
    <property type="match status" value="1"/>
</dbReference>
<dbReference type="SUPFAM" id="SSF55073">
    <property type="entry name" value="Nucleotide cyclase"/>
    <property type="match status" value="1"/>
</dbReference>
<dbReference type="PANTHER" id="PTHR45138:SF9">
    <property type="entry name" value="DIGUANYLATE CYCLASE DGCM-RELATED"/>
    <property type="match status" value="1"/>
</dbReference>
<dbReference type="NCBIfam" id="TIGR00254">
    <property type="entry name" value="GGDEF"/>
    <property type="match status" value="1"/>
</dbReference>
<dbReference type="PANTHER" id="PTHR45138">
    <property type="entry name" value="REGULATORY COMPONENTS OF SENSORY TRANSDUCTION SYSTEM"/>
    <property type="match status" value="1"/>
</dbReference>
<keyword evidence="3" id="KW-1133">Transmembrane helix</keyword>
<keyword evidence="6" id="KW-1185">Reference proteome</keyword>
<feature type="region of interest" description="Disordered" evidence="2">
    <location>
        <begin position="399"/>
        <end position="421"/>
    </location>
</feature>
<dbReference type="InterPro" id="IPR000160">
    <property type="entry name" value="GGDEF_dom"/>
</dbReference>
<name>A0A9X3A2A0_9PSEU</name>
<dbReference type="FunFam" id="3.30.70.270:FF:000001">
    <property type="entry name" value="Diguanylate cyclase domain protein"/>
    <property type="match status" value="1"/>
</dbReference>
<keyword evidence="3" id="KW-0812">Transmembrane</keyword>
<comment type="caution">
    <text evidence="5">The sequence shown here is derived from an EMBL/GenBank/DDBJ whole genome shotgun (WGS) entry which is preliminary data.</text>
</comment>
<evidence type="ECO:0000313" key="6">
    <source>
        <dbReference type="Proteomes" id="UP001141259"/>
    </source>
</evidence>
<dbReference type="RefSeq" id="WP_259624311.1">
    <property type="nucleotide sequence ID" value="NZ_JANYMP010000008.1"/>
</dbReference>
<accession>A0A9X3A2A0</accession>
<evidence type="ECO:0000259" key="4">
    <source>
        <dbReference type="PROSITE" id="PS50887"/>
    </source>
</evidence>
<gene>
    <name evidence="5" type="ORF">NZH93_18215</name>
</gene>
<evidence type="ECO:0000256" key="2">
    <source>
        <dbReference type="SAM" id="MobiDB-lite"/>
    </source>
</evidence>
<protein>
    <submittedName>
        <fullName evidence="5">GGDEF domain-containing protein</fullName>
    </submittedName>
</protein>
<feature type="coiled-coil region" evidence="1">
    <location>
        <begin position="257"/>
        <end position="284"/>
    </location>
</feature>
<dbReference type="EMBL" id="JANYMP010000008">
    <property type="protein sequence ID" value="MCS7478798.1"/>
    <property type="molecule type" value="Genomic_DNA"/>
</dbReference>
<evidence type="ECO:0000256" key="1">
    <source>
        <dbReference type="SAM" id="Coils"/>
    </source>
</evidence>
<feature type="transmembrane region" description="Helical" evidence="3">
    <location>
        <begin position="66"/>
        <end position="84"/>
    </location>
</feature>
<dbReference type="GO" id="GO:0052621">
    <property type="term" value="F:diguanylate cyclase activity"/>
    <property type="evidence" value="ECO:0007669"/>
    <property type="project" value="TreeGrafter"/>
</dbReference>
<organism evidence="5 6">
    <name type="scientific">Umezawaea endophytica</name>
    <dbReference type="NCBI Taxonomy" id="1654476"/>
    <lineage>
        <taxon>Bacteria</taxon>
        <taxon>Bacillati</taxon>
        <taxon>Actinomycetota</taxon>
        <taxon>Actinomycetes</taxon>
        <taxon>Pseudonocardiales</taxon>
        <taxon>Pseudonocardiaceae</taxon>
        <taxon>Umezawaea</taxon>
    </lineage>
</organism>
<dbReference type="InterPro" id="IPR029787">
    <property type="entry name" value="Nucleotide_cyclase"/>
</dbReference>
<dbReference type="InterPro" id="IPR050469">
    <property type="entry name" value="Diguanylate_Cyclase"/>
</dbReference>
<sequence>MVKNSLTDDKPPRATRWVPIRNWELWSLRPAALAFFLVAEAAVAGAAIWLLTSLFGTIGSVSSTEWLRFGTITLAITVHLTMVRRAEESRRDESSGPHIDLTSVWTFAAAIALPGGLAVIVTLWMRILIQPIARRRPYRFVFSSTSILGSTMLAWAVVHLSGFSLAATGNIPTDLGLVLVLALAAALNWFAQVATIAVALKIVTPHTRLVEFLGSKADNMLEVTTLGAGAMLGMLITSHWVGPLLLVAPVILVNALLNNAAERRAHLERLLSEQEQLHQQLAEDAHTDYRTGLLNTNGLAEYANRLAERSRHDGQPVTVLAIDLDFFKRINDTWGHPAGNAVLAEVGRILREKLRPGDVAGRDGGEEFVVVLADTGLAQGVSIAERIREAIAEATVSTTDKHRNTVTLRGRALPPGDEDGPDVRSISASIGVAVVPDNGDSLALAQHSADAALYVAKENGRNQVQVAGLDIGSAATRLPVPLPSPRTDHQVVVADDSQVSRSA</sequence>
<keyword evidence="1" id="KW-0175">Coiled coil</keyword>
<dbReference type="Proteomes" id="UP001141259">
    <property type="component" value="Unassembled WGS sequence"/>
</dbReference>
<feature type="transmembrane region" description="Helical" evidence="3">
    <location>
        <begin position="31"/>
        <end position="54"/>
    </location>
</feature>
<feature type="transmembrane region" description="Helical" evidence="3">
    <location>
        <begin position="104"/>
        <end position="128"/>
    </location>
</feature>
<dbReference type="InterPro" id="IPR043128">
    <property type="entry name" value="Rev_trsase/Diguanyl_cyclase"/>
</dbReference>
<proteinExistence type="predicted"/>
<evidence type="ECO:0000313" key="5">
    <source>
        <dbReference type="EMBL" id="MCS7478798.1"/>
    </source>
</evidence>
<feature type="transmembrane region" description="Helical" evidence="3">
    <location>
        <begin position="178"/>
        <end position="200"/>
    </location>
</feature>
<dbReference type="AlphaFoldDB" id="A0A9X3A2A0"/>
<evidence type="ECO:0000256" key="3">
    <source>
        <dbReference type="SAM" id="Phobius"/>
    </source>
</evidence>
<feature type="domain" description="GGDEF" evidence="4">
    <location>
        <begin position="315"/>
        <end position="469"/>
    </location>
</feature>
<dbReference type="Gene3D" id="3.30.70.270">
    <property type="match status" value="1"/>
</dbReference>
<dbReference type="PROSITE" id="PS50887">
    <property type="entry name" value="GGDEF"/>
    <property type="match status" value="1"/>
</dbReference>